<comment type="caution">
    <text evidence="4">The sequence shown here is derived from an EMBL/GenBank/DDBJ whole genome shotgun (WGS) entry which is preliminary data.</text>
</comment>
<dbReference type="PANTHER" id="PTHR35936">
    <property type="entry name" value="MEMBRANE-BOUND LYTIC MUREIN TRANSGLYCOSYLASE F"/>
    <property type="match status" value="1"/>
</dbReference>
<accession>A0ABX3A6P7</accession>
<dbReference type="InterPro" id="IPR001638">
    <property type="entry name" value="Solute-binding_3/MltF_N"/>
</dbReference>
<dbReference type="SUPFAM" id="SSF53850">
    <property type="entry name" value="Periplasmic binding protein-like II"/>
    <property type="match status" value="1"/>
</dbReference>
<gene>
    <name evidence="4" type="ORF">BGC07_10745</name>
</gene>
<protein>
    <recommendedName>
        <fullName evidence="3">Solute-binding protein family 3/N-terminal domain-containing protein</fullName>
    </recommendedName>
</protein>
<proteinExistence type="inferred from homology"/>
<dbReference type="Gene3D" id="3.40.190.10">
    <property type="entry name" value="Periplasmic binding protein-like II"/>
    <property type="match status" value="2"/>
</dbReference>
<dbReference type="EMBL" id="MDTU01000001">
    <property type="protein sequence ID" value="ODN43313.1"/>
    <property type="molecule type" value="Genomic_DNA"/>
</dbReference>
<organism evidence="4 5">
    <name type="scientific">Piscirickettsia litoralis</name>
    <dbReference type="NCBI Taxonomy" id="1891921"/>
    <lineage>
        <taxon>Bacteria</taxon>
        <taxon>Pseudomonadati</taxon>
        <taxon>Pseudomonadota</taxon>
        <taxon>Gammaproteobacteria</taxon>
        <taxon>Thiotrichales</taxon>
        <taxon>Piscirickettsiaceae</taxon>
        <taxon>Piscirickettsia</taxon>
    </lineage>
</organism>
<keyword evidence="5" id="KW-1185">Reference proteome</keyword>
<evidence type="ECO:0000256" key="2">
    <source>
        <dbReference type="ARBA" id="ARBA00022729"/>
    </source>
</evidence>
<dbReference type="PANTHER" id="PTHR35936:SF19">
    <property type="entry name" value="AMINO-ACID-BINDING PROTEIN YXEM-RELATED"/>
    <property type="match status" value="1"/>
</dbReference>
<dbReference type="RefSeq" id="WP_069313111.1">
    <property type="nucleotide sequence ID" value="NZ_MDTU01000001.1"/>
</dbReference>
<evidence type="ECO:0000256" key="1">
    <source>
        <dbReference type="ARBA" id="ARBA00010333"/>
    </source>
</evidence>
<feature type="domain" description="Solute-binding protein family 3/N-terminal" evidence="3">
    <location>
        <begin position="23"/>
        <end position="249"/>
    </location>
</feature>
<comment type="similarity">
    <text evidence="1">Belongs to the bacterial solute-binding protein 3 family.</text>
</comment>
<evidence type="ECO:0000313" key="4">
    <source>
        <dbReference type="EMBL" id="ODN43313.1"/>
    </source>
</evidence>
<keyword evidence="2" id="KW-0732">Signal</keyword>
<dbReference type="Proteomes" id="UP000094329">
    <property type="component" value="Unassembled WGS sequence"/>
</dbReference>
<sequence length="254" mass="29385">MKAVLTVIILQFLLIPVYYAKLITIAAPNDTPPYVFEKGKDKGIHLEIIEQALAESGHTVRFIFYPWPRLPYSLQNKNVDVMIDVDQSVKSKNVYLSVPAFTFHDYAISLSARNINITSITQLAQYRVTAFKTASIILGNKFKDIVSTARSYDEILKHQSALGQLLLNRTDIVVWDKYIFQHALTSQETVNNLRRLGIKTIPRLEYSNIFPKLYYYAAFKDKELRDQFNFGFNQLNNKNKINEIYDKYTALRSK</sequence>
<name>A0ABX3A6P7_9GAMM</name>
<reference evidence="4 5" key="1">
    <citation type="submission" date="2016-08" db="EMBL/GenBank/DDBJ databases">
        <title>Draft genome sequence of Candidatus Piscirickettsia litoralis, from seawater.</title>
        <authorList>
            <person name="Wan X."/>
            <person name="Lee A.J."/>
            <person name="Hou S."/>
            <person name="Donachie S.P."/>
        </authorList>
    </citation>
    <scope>NUCLEOTIDE SEQUENCE [LARGE SCALE GENOMIC DNA]</scope>
    <source>
        <strain evidence="4 5">Y2</strain>
    </source>
</reference>
<dbReference type="Pfam" id="PF00497">
    <property type="entry name" value="SBP_bac_3"/>
    <property type="match status" value="1"/>
</dbReference>
<evidence type="ECO:0000313" key="5">
    <source>
        <dbReference type="Proteomes" id="UP000094329"/>
    </source>
</evidence>
<evidence type="ECO:0000259" key="3">
    <source>
        <dbReference type="Pfam" id="PF00497"/>
    </source>
</evidence>